<protein>
    <submittedName>
        <fullName evidence="2">DUF2842 domain-containing protein</fullName>
    </submittedName>
</protein>
<dbReference type="Proteomes" id="UP000293719">
    <property type="component" value="Chromosome"/>
</dbReference>
<keyword evidence="1" id="KW-1133">Transmembrane helix</keyword>
<sequence>MPQRLRKFIGMVALVALVIVYALVAMAIASARLADSAWYVHLAFFGLSGLVWVVPAMFIISWMERPARREDAR</sequence>
<dbReference type="EMBL" id="CP036532">
    <property type="protein sequence ID" value="QBK30382.1"/>
    <property type="molecule type" value="Genomic_DNA"/>
</dbReference>
<evidence type="ECO:0000256" key="1">
    <source>
        <dbReference type="SAM" id="Phobius"/>
    </source>
</evidence>
<organism evidence="2 3">
    <name type="scientific">Roseitalea porphyridii</name>
    <dbReference type="NCBI Taxonomy" id="1852022"/>
    <lineage>
        <taxon>Bacteria</taxon>
        <taxon>Pseudomonadati</taxon>
        <taxon>Pseudomonadota</taxon>
        <taxon>Alphaproteobacteria</taxon>
        <taxon>Hyphomicrobiales</taxon>
        <taxon>Ahrensiaceae</taxon>
        <taxon>Roseitalea</taxon>
    </lineage>
</organism>
<reference evidence="2 3" key="1">
    <citation type="journal article" date="2017" name="Int. J. Syst. Evol. Microbiol.">
        <title>Roseitalea porphyridii gen. nov., sp. nov., isolated from a red alga, and reclassification of Hoeflea suaedae Chung et al. 2013 as Pseudohoeflea suaedae gen. nov., comb. nov.</title>
        <authorList>
            <person name="Hyeon J.W."/>
            <person name="Jeong S.E."/>
            <person name="Baek K."/>
            <person name="Jeon C.O."/>
        </authorList>
    </citation>
    <scope>NUCLEOTIDE SEQUENCE [LARGE SCALE GENOMIC DNA]</scope>
    <source>
        <strain evidence="2 3">MA7-20</strain>
    </source>
</reference>
<feature type="transmembrane region" description="Helical" evidence="1">
    <location>
        <begin position="37"/>
        <end position="63"/>
    </location>
</feature>
<dbReference type="KEGG" id="rpod:E0E05_07075"/>
<dbReference type="AlphaFoldDB" id="A0A4P6UZA6"/>
<keyword evidence="1" id="KW-0472">Membrane</keyword>
<evidence type="ECO:0000313" key="3">
    <source>
        <dbReference type="Proteomes" id="UP000293719"/>
    </source>
</evidence>
<name>A0A4P6UZA6_9HYPH</name>
<keyword evidence="1" id="KW-0812">Transmembrane</keyword>
<dbReference type="RefSeq" id="WP_131616079.1">
    <property type="nucleotide sequence ID" value="NZ_CP036532.1"/>
</dbReference>
<gene>
    <name evidence="2" type="ORF">E0E05_07075</name>
</gene>
<dbReference type="InterPro" id="IPR021265">
    <property type="entry name" value="DUF2842"/>
</dbReference>
<proteinExistence type="predicted"/>
<dbReference type="OrthoDB" id="7510023at2"/>
<feature type="transmembrane region" description="Helical" evidence="1">
    <location>
        <begin position="12"/>
        <end position="31"/>
    </location>
</feature>
<accession>A0A4P6UZA6</accession>
<evidence type="ECO:0000313" key="2">
    <source>
        <dbReference type="EMBL" id="QBK30382.1"/>
    </source>
</evidence>
<keyword evidence="3" id="KW-1185">Reference proteome</keyword>
<dbReference type="GeneID" id="90767053"/>
<dbReference type="Pfam" id="PF11003">
    <property type="entry name" value="DUF2842"/>
    <property type="match status" value="1"/>
</dbReference>